<dbReference type="SMART" id="SM00133">
    <property type="entry name" value="S_TK_X"/>
    <property type="match status" value="1"/>
</dbReference>
<comment type="caution">
    <text evidence="8">The sequence shown here is derived from an EMBL/GenBank/DDBJ whole genome shotgun (WGS) entry which is preliminary data.</text>
</comment>
<dbReference type="EMBL" id="PGCI01001139">
    <property type="protein sequence ID" value="PLW07326.1"/>
    <property type="molecule type" value="Genomic_DNA"/>
</dbReference>
<organism evidence="8 9">
    <name type="scientific">Puccinia coronata f. sp. avenae</name>
    <dbReference type="NCBI Taxonomy" id="200324"/>
    <lineage>
        <taxon>Eukaryota</taxon>
        <taxon>Fungi</taxon>
        <taxon>Dikarya</taxon>
        <taxon>Basidiomycota</taxon>
        <taxon>Pucciniomycotina</taxon>
        <taxon>Pucciniomycetes</taxon>
        <taxon>Pucciniales</taxon>
        <taxon>Pucciniaceae</taxon>
        <taxon>Puccinia</taxon>
    </lineage>
</organism>
<gene>
    <name evidence="8" type="ORF">PCASD_23525</name>
</gene>
<feature type="domain" description="AGC-kinase C-terminal" evidence="7">
    <location>
        <begin position="1"/>
        <end position="66"/>
    </location>
</feature>
<keyword evidence="3" id="KW-0547">Nucleotide-binding</keyword>
<evidence type="ECO:0000256" key="1">
    <source>
        <dbReference type="ARBA" id="ARBA00022527"/>
    </source>
</evidence>
<evidence type="ECO:0000259" key="7">
    <source>
        <dbReference type="PROSITE" id="PS51285"/>
    </source>
</evidence>
<sequence>RLWQKNPSYGKNPAPYFPTINGPMDVSNFDSEFTKESPRLTPVHSQLRPEDQKEFEGFSWTAPWAQ</sequence>
<keyword evidence="4" id="KW-0418">Kinase</keyword>
<dbReference type="GO" id="GO:0005524">
    <property type="term" value="F:ATP binding"/>
    <property type="evidence" value="ECO:0007669"/>
    <property type="project" value="UniProtKB-KW"/>
</dbReference>
<evidence type="ECO:0000256" key="5">
    <source>
        <dbReference type="ARBA" id="ARBA00022840"/>
    </source>
</evidence>
<dbReference type="PROSITE" id="PS51285">
    <property type="entry name" value="AGC_KINASE_CTER"/>
    <property type="match status" value="1"/>
</dbReference>
<evidence type="ECO:0000313" key="8">
    <source>
        <dbReference type="EMBL" id="PLW07326.1"/>
    </source>
</evidence>
<evidence type="ECO:0000256" key="3">
    <source>
        <dbReference type="ARBA" id="ARBA00022741"/>
    </source>
</evidence>
<evidence type="ECO:0000256" key="2">
    <source>
        <dbReference type="ARBA" id="ARBA00022679"/>
    </source>
</evidence>
<evidence type="ECO:0000256" key="4">
    <source>
        <dbReference type="ARBA" id="ARBA00022777"/>
    </source>
</evidence>
<keyword evidence="1" id="KW-0723">Serine/threonine-protein kinase</keyword>
<evidence type="ECO:0000256" key="6">
    <source>
        <dbReference type="SAM" id="MobiDB-lite"/>
    </source>
</evidence>
<dbReference type="Pfam" id="PF00433">
    <property type="entry name" value="Pkinase_C"/>
    <property type="match status" value="1"/>
</dbReference>
<dbReference type="Proteomes" id="UP000235392">
    <property type="component" value="Unassembled WGS sequence"/>
</dbReference>
<evidence type="ECO:0000313" key="9">
    <source>
        <dbReference type="Proteomes" id="UP000235392"/>
    </source>
</evidence>
<dbReference type="GO" id="GO:0004674">
    <property type="term" value="F:protein serine/threonine kinase activity"/>
    <property type="evidence" value="ECO:0007669"/>
    <property type="project" value="UniProtKB-KW"/>
</dbReference>
<dbReference type="InterPro" id="IPR000961">
    <property type="entry name" value="AGC-kinase_C"/>
</dbReference>
<accession>A0A2N5S264</accession>
<name>A0A2N5S264_9BASI</name>
<keyword evidence="5" id="KW-0067">ATP-binding</keyword>
<keyword evidence="2" id="KW-0808">Transferase</keyword>
<feature type="non-terminal residue" evidence="8">
    <location>
        <position position="1"/>
    </location>
</feature>
<feature type="compositionally biased region" description="Basic and acidic residues" evidence="6">
    <location>
        <begin position="47"/>
        <end position="56"/>
    </location>
</feature>
<dbReference type="InterPro" id="IPR017892">
    <property type="entry name" value="Pkinase_C"/>
</dbReference>
<protein>
    <recommendedName>
        <fullName evidence="7">AGC-kinase C-terminal domain-containing protein</fullName>
    </recommendedName>
</protein>
<proteinExistence type="predicted"/>
<dbReference type="Gene3D" id="3.30.200.20">
    <property type="entry name" value="Phosphorylase Kinase, domain 1"/>
    <property type="match status" value="1"/>
</dbReference>
<feature type="region of interest" description="Disordered" evidence="6">
    <location>
        <begin position="39"/>
        <end position="66"/>
    </location>
</feature>
<dbReference type="AlphaFoldDB" id="A0A2N5S264"/>
<reference evidence="8 9" key="1">
    <citation type="submission" date="2017-11" db="EMBL/GenBank/DDBJ databases">
        <title>De novo assembly and phasing of dikaryotic genomes from two isolates of Puccinia coronata f. sp. avenae, the causal agent of oat crown rust.</title>
        <authorList>
            <person name="Miller M.E."/>
            <person name="Zhang Y."/>
            <person name="Omidvar V."/>
            <person name="Sperschneider J."/>
            <person name="Schwessinger B."/>
            <person name="Raley C."/>
            <person name="Palmer J.M."/>
            <person name="Garnica D."/>
            <person name="Upadhyaya N."/>
            <person name="Rathjen J."/>
            <person name="Taylor J.M."/>
            <person name="Park R.F."/>
            <person name="Dodds P.N."/>
            <person name="Hirsch C.D."/>
            <person name="Kianian S.F."/>
            <person name="Figueroa M."/>
        </authorList>
    </citation>
    <scope>NUCLEOTIDE SEQUENCE [LARGE SCALE GENOMIC DNA]</scope>
    <source>
        <strain evidence="8">12SD80</strain>
    </source>
</reference>